<dbReference type="STRING" id="1844006.PhaeoP97_01674"/>
<dbReference type="RefSeq" id="WP_072504675.1">
    <property type="nucleotide sequence ID" value="NZ_CP016364.1"/>
</dbReference>
<dbReference type="InterPro" id="IPR010819">
    <property type="entry name" value="AGE/CE"/>
</dbReference>
<dbReference type="OrthoDB" id="9806359at2"/>
<dbReference type="GO" id="GO:0016853">
    <property type="term" value="F:isomerase activity"/>
    <property type="evidence" value="ECO:0007669"/>
    <property type="project" value="UniProtKB-KW"/>
</dbReference>
<reference evidence="4" key="1">
    <citation type="submission" date="2016-07" db="EMBL/GenBank/DDBJ databases">
        <title>Phaeobacter portensis sp. nov., a tropodithietic acid producing bacterium isolated from a German harbor.</title>
        <authorList>
            <person name="Freese H.M."/>
            <person name="Bunk B."/>
            <person name="Breider S."/>
            <person name="Brinkhoff T."/>
        </authorList>
    </citation>
    <scope>NUCLEOTIDE SEQUENCE [LARGE SCALE GENOMIC DNA]</scope>
    <source>
        <strain evidence="4">P97</strain>
    </source>
</reference>
<dbReference type="Proteomes" id="UP000183859">
    <property type="component" value="Chromosome"/>
</dbReference>
<dbReference type="Pfam" id="PF07221">
    <property type="entry name" value="GlcNAc_2-epim"/>
    <property type="match status" value="1"/>
</dbReference>
<keyword evidence="4" id="KW-1185">Reference proteome</keyword>
<dbReference type="InterPro" id="IPR012341">
    <property type="entry name" value="6hp_glycosidase-like_sf"/>
</dbReference>
<name>A0A1L3I4N3_9RHOB</name>
<dbReference type="InterPro" id="IPR008928">
    <property type="entry name" value="6-hairpin_glycosidase_sf"/>
</dbReference>
<dbReference type="Gene3D" id="1.50.10.10">
    <property type="match status" value="1"/>
</dbReference>
<evidence type="ECO:0000313" key="3">
    <source>
        <dbReference type="EMBL" id="APG47090.1"/>
    </source>
</evidence>
<sequence length="417" mass="46759">MTTSPQVGALDAPGLWLEDPHHRDFLRADARRQLAFFAASLGEGPGFHTLDATGQPLADTKQQLHTTTRMVHSYGLAHICGYADADRIVDHGIAYLNSHHKDSTHGGYLWALSERDVADDRKLAYGHVFVLLAASTAKLAGHPDADALLSDVAEVLDKRFWEPAARRFADEWNRDWTPFSTYRGMNANMHGVEALLTAYEATGETVFLTRAGHILDFFIGHIAPQHGWRLPEHYTEGWQIDQAYAGDPMFRPAGTTPGHSFELGRLLLQHWDLTGRRDDTAPDRARLLIERALAEAWLPDGGFAYTLDFDGKVAMDNRFWWPVTEAIGAVATLIKLEARPEDELWYRRLWHFAETHFIDKDHGGWYPEIDPQGQVTRTIFNGKPDIYHSLQACLLPLGATQMSHVAGLKTTTTPLLP</sequence>
<dbReference type="KEGG" id="php:PhaeoP97_01674"/>
<comment type="similarity">
    <text evidence="1">Belongs to the N-acylglucosamine 2-epimerase family.</text>
</comment>
<evidence type="ECO:0000256" key="2">
    <source>
        <dbReference type="ARBA" id="ARBA00023235"/>
    </source>
</evidence>
<gene>
    <name evidence="3" type="ORF">PhaeoP97_01674</name>
</gene>
<protein>
    <submittedName>
        <fullName evidence="3">N-acyl-D-glucosamine 2-epimerase</fullName>
    </submittedName>
</protein>
<dbReference type="PANTHER" id="PTHR15108">
    <property type="entry name" value="N-ACYLGLUCOSAMINE-2-EPIMERASE"/>
    <property type="match status" value="1"/>
</dbReference>
<dbReference type="AlphaFoldDB" id="A0A1L3I4N3"/>
<accession>A0A1L3I4N3</accession>
<evidence type="ECO:0000256" key="1">
    <source>
        <dbReference type="ARBA" id="ARBA00008558"/>
    </source>
</evidence>
<keyword evidence="2" id="KW-0413">Isomerase</keyword>
<proteinExistence type="inferred from homology"/>
<dbReference type="EMBL" id="CP016364">
    <property type="protein sequence ID" value="APG47090.1"/>
    <property type="molecule type" value="Genomic_DNA"/>
</dbReference>
<evidence type="ECO:0000313" key="4">
    <source>
        <dbReference type="Proteomes" id="UP000183859"/>
    </source>
</evidence>
<dbReference type="SUPFAM" id="SSF48208">
    <property type="entry name" value="Six-hairpin glycosidases"/>
    <property type="match status" value="1"/>
</dbReference>
<dbReference type="GO" id="GO:0005975">
    <property type="term" value="P:carbohydrate metabolic process"/>
    <property type="evidence" value="ECO:0007669"/>
    <property type="project" value="InterPro"/>
</dbReference>
<organism evidence="3 4">
    <name type="scientific">Phaeobacter porticola</name>
    <dbReference type="NCBI Taxonomy" id="1844006"/>
    <lineage>
        <taxon>Bacteria</taxon>
        <taxon>Pseudomonadati</taxon>
        <taxon>Pseudomonadota</taxon>
        <taxon>Alphaproteobacteria</taxon>
        <taxon>Rhodobacterales</taxon>
        <taxon>Roseobacteraceae</taxon>
        <taxon>Phaeobacter</taxon>
    </lineage>
</organism>